<feature type="compositionally biased region" description="Pro residues" evidence="1">
    <location>
        <begin position="93"/>
        <end position="106"/>
    </location>
</feature>
<evidence type="ECO:0000256" key="2">
    <source>
        <dbReference type="SAM" id="Phobius"/>
    </source>
</evidence>
<keyword evidence="4" id="KW-1185">Reference proteome</keyword>
<feature type="compositionally biased region" description="Pro residues" evidence="1">
    <location>
        <begin position="129"/>
        <end position="140"/>
    </location>
</feature>
<name>A0A1X6P0I0_PORUM</name>
<protein>
    <submittedName>
        <fullName evidence="3">Uncharacterized protein</fullName>
    </submittedName>
</protein>
<keyword evidence="2" id="KW-0812">Transmembrane</keyword>
<accession>A0A1X6P0I0</accession>
<reference evidence="3 4" key="1">
    <citation type="submission" date="2017-03" db="EMBL/GenBank/DDBJ databases">
        <title>WGS assembly of Porphyra umbilicalis.</title>
        <authorList>
            <person name="Brawley S.H."/>
            <person name="Blouin N.A."/>
            <person name="Ficko-Blean E."/>
            <person name="Wheeler G.L."/>
            <person name="Lohr M."/>
            <person name="Goodson H.V."/>
            <person name="Jenkins J.W."/>
            <person name="Blaby-Haas C.E."/>
            <person name="Helliwell K.E."/>
            <person name="Chan C."/>
            <person name="Marriage T."/>
            <person name="Bhattacharya D."/>
            <person name="Klein A.S."/>
            <person name="Badis Y."/>
            <person name="Brodie J."/>
            <person name="Cao Y."/>
            <person name="Collen J."/>
            <person name="Dittami S.M."/>
            <person name="Gachon C.M."/>
            <person name="Green B.R."/>
            <person name="Karpowicz S."/>
            <person name="Kim J.W."/>
            <person name="Kudahl U."/>
            <person name="Lin S."/>
            <person name="Michel G."/>
            <person name="Mittag M."/>
            <person name="Olson B.J."/>
            <person name="Pangilinan J."/>
            <person name="Peng Y."/>
            <person name="Qiu H."/>
            <person name="Shu S."/>
            <person name="Singer J.T."/>
            <person name="Smith A.G."/>
            <person name="Sprecher B.N."/>
            <person name="Wagner V."/>
            <person name="Wang W."/>
            <person name="Wang Z.-Y."/>
            <person name="Yan J."/>
            <person name="Yarish C."/>
            <person name="Zoeuner-Riek S."/>
            <person name="Zhuang Y."/>
            <person name="Zou Y."/>
            <person name="Lindquist E.A."/>
            <person name="Grimwood J."/>
            <person name="Barry K."/>
            <person name="Rokhsar D.S."/>
            <person name="Schmutz J."/>
            <person name="Stiller J.W."/>
            <person name="Grossman A.R."/>
            <person name="Prochnik S.E."/>
        </authorList>
    </citation>
    <scope>NUCLEOTIDE SEQUENCE [LARGE SCALE GENOMIC DNA]</scope>
    <source>
        <strain evidence="3">4086291</strain>
    </source>
</reference>
<keyword evidence="2" id="KW-1133">Transmembrane helix</keyword>
<dbReference type="PRINTS" id="PR01217">
    <property type="entry name" value="PRICHEXTENSN"/>
</dbReference>
<evidence type="ECO:0000313" key="3">
    <source>
        <dbReference type="EMBL" id="OSX74381.1"/>
    </source>
</evidence>
<dbReference type="Proteomes" id="UP000218209">
    <property type="component" value="Unassembled WGS sequence"/>
</dbReference>
<gene>
    <name evidence="3" type="ORF">BU14_0292s0023</name>
</gene>
<dbReference type="EMBL" id="KV918950">
    <property type="protein sequence ID" value="OSX74381.1"/>
    <property type="molecule type" value="Genomic_DNA"/>
</dbReference>
<keyword evidence="2" id="KW-0472">Membrane</keyword>
<organism evidence="3 4">
    <name type="scientific">Porphyra umbilicalis</name>
    <name type="common">Purple laver</name>
    <name type="synonym">Red alga</name>
    <dbReference type="NCBI Taxonomy" id="2786"/>
    <lineage>
        <taxon>Eukaryota</taxon>
        <taxon>Rhodophyta</taxon>
        <taxon>Bangiophyceae</taxon>
        <taxon>Bangiales</taxon>
        <taxon>Bangiaceae</taxon>
        <taxon>Porphyra</taxon>
    </lineage>
</organism>
<feature type="region of interest" description="Disordered" evidence="1">
    <location>
        <begin position="25"/>
        <end position="147"/>
    </location>
</feature>
<evidence type="ECO:0000313" key="4">
    <source>
        <dbReference type="Proteomes" id="UP000218209"/>
    </source>
</evidence>
<sequence>MPQQRRPCLPPLPLWRRHHSRCRCRRRGAPLCPPPRASAAAGGGRRAAGGGRRRRPPPPPPSPSTAAGAHLSPWTAVGEPLLSVRGRGHSASPLPPPPPPPPPPLRPARRARWRGRGRGRGSPRRPRSRPTPPAPPPPPRPNRHASSANPLLRAATAVGAAALRAGDATARSLAEARHLTWPPLDNVVKIAVLVSLSLVGSVGFVYVVDGVLMGLFSRLFGLRYPGGGGDGGVGGGGGGGHRRQ</sequence>
<evidence type="ECO:0000256" key="1">
    <source>
        <dbReference type="SAM" id="MobiDB-lite"/>
    </source>
</evidence>
<feature type="transmembrane region" description="Helical" evidence="2">
    <location>
        <begin position="190"/>
        <end position="216"/>
    </location>
</feature>
<dbReference type="AlphaFoldDB" id="A0A1X6P0I0"/>
<feature type="compositionally biased region" description="Basic residues" evidence="1">
    <location>
        <begin position="107"/>
        <end position="128"/>
    </location>
</feature>
<feature type="compositionally biased region" description="Gly residues" evidence="1">
    <location>
        <begin position="41"/>
        <end position="50"/>
    </location>
</feature>
<proteinExistence type="predicted"/>